<evidence type="ECO:0000313" key="9">
    <source>
        <dbReference type="Proteomes" id="UP000229897"/>
    </source>
</evidence>
<evidence type="ECO:0000256" key="2">
    <source>
        <dbReference type="ARBA" id="ARBA00022908"/>
    </source>
</evidence>
<dbReference type="Gene3D" id="1.10.150.130">
    <property type="match status" value="1"/>
</dbReference>
<dbReference type="EMBL" id="CP024608">
    <property type="protein sequence ID" value="ATQ79193.1"/>
    <property type="molecule type" value="Genomic_DNA"/>
</dbReference>
<protein>
    <submittedName>
        <fullName evidence="8">Integrase</fullName>
    </submittedName>
</protein>
<dbReference type="InterPro" id="IPR038488">
    <property type="entry name" value="Integrase_DNA-bd_sf"/>
</dbReference>
<dbReference type="GO" id="GO:0006310">
    <property type="term" value="P:DNA recombination"/>
    <property type="evidence" value="ECO:0007669"/>
    <property type="project" value="UniProtKB-KW"/>
</dbReference>
<dbReference type="Pfam" id="PF00589">
    <property type="entry name" value="Phage_integrase"/>
    <property type="match status" value="1"/>
</dbReference>
<dbReference type="PANTHER" id="PTHR30629:SF2">
    <property type="entry name" value="PROPHAGE INTEGRASE INTS-RELATED"/>
    <property type="match status" value="1"/>
</dbReference>
<keyword evidence="3 5" id="KW-0238">DNA-binding</keyword>
<dbReference type="OrthoDB" id="9775880at2"/>
<dbReference type="InterPro" id="IPR050808">
    <property type="entry name" value="Phage_Integrase"/>
</dbReference>
<dbReference type="GO" id="GO:0015074">
    <property type="term" value="P:DNA integration"/>
    <property type="evidence" value="ECO:0007669"/>
    <property type="project" value="UniProtKB-KW"/>
</dbReference>
<name>A0A2D2DW32_9BURK</name>
<dbReference type="Proteomes" id="UP000229897">
    <property type="component" value="Chromosome"/>
</dbReference>
<comment type="similarity">
    <text evidence="1">Belongs to the 'phage' integrase family.</text>
</comment>
<dbReference type="PROSITE" id="PS51898">
    <property type="entry name" value="TYR_RECOMBINASE"/>
    <property type="match status" value="1"/>
</dbReference>
<dbReference type="InterPro" id="IPR025166">
    <property type="entry name" value="Integrase_DNA_bind_dom"/>
</dbReference>
<feature type="domain" description="Tyr recombinase" evidence="6">
    <location>
        <begin position="214"/>
        <end position="387"/>
    </location>
</feature>
<sequence>MARTVEKLSALAVNKTTKPGYYGDGAGLYLQVSKSGTKSWIFRFTFAARQREMGLGPLHTVGLADARVKARECRTILLAGKDPLEARSATKLAEALDRAKMITFDQCASAYIAAHRGSWKNAKHASQWENTLETYAGPIIGAMPVASVDTALVVKVLNPIWQEKTETATRLRGRIESILDWATVSKYRVGENPARWRGHLENLLADPNKLGRVEHHPALPWQELVEFMVKLRSREGVAARAVDFAILTACRSGEVRGATWAEIDIEGALWTIPSERMKAGREHRVPLSSSAVDILMRMPQVDDLVFPGRRQGTALSDMSLTAVLRRMSRPDITVHGFRSTFRDWCAESVANSFPREVCEHALAHSLPDKVEAAYRRGDLLVKRTMLMQTWADFCAGKITG</sequence>
<evidence type="ECO:0000256" key="3">
    <source>
        <dbReference type="ARBA" id="ARBA00023125"/>
    </source>
</evidence>
<dbReference type="KEGG" id="mass:CR152_29960"/>
<evidence type="ECO:0000256" key="5">
    <source>
        <dbReference type="PROSITE-ProRule" id="PRU01248"/>
    </source>
</evidence>
<evidence type="ECO:0000256" key="4">
    <source>
        <dbReference type="ARBA" id="ARBA00023172"/>
    </source>
</evidence>
<dbReference type="SUPFAM" id="SSF56349">
    <property type="entry name" value="DNA breaking-rejoining enzymes"/>
    <property type="match status" value="1"/>
</dbReference>
<evidence type="ECO:0000256" key="1">
    <source>
        <dbReference type="ARBA" id="ARBA00008857"/>
    </source>
</evidence>
<organism evidence="8 9">
    <name type="scientific">Massilia violaceinigra</name>
    <dbReference type="NCBI Taxonomy" id="2045208"/>
    <lineage>
        <taxon>Bacteria</taxon>
        <taxon>Pseudomonadati</taxon>
        <taxon>Pseudomonadota</taxon>
        <taxon>Betaproteobacteria</taxon>
        <taxon>Burkholderiales</taxon>
        <taxon>Oxalobacteraceae</taxon>
        <taxon>Telluria group</taxon>
        <taxon>Massilia</taxon>
    </lineage>
</organism>
<accession>A0A2D2DW32</accession>
<dbReference type="Gene3D" id="1.10.443.10">
    <property type="entry name" value="Intergrase catalytic core"/>
    <property type="match status" value="1"/>
</dbReference>
<gene>
    <name evidence="8" type="ORF">CR152_29960</name>
</gene>
<reference evidence="8" key="1">
    <citation type="submission" date="2017-10" db="EMBL/GenBank/DDBJ databases">
        <title>Massilia psychrophilum sp. nov., a novel purple-pigmented bacterium isolated from Tianshan glacier, Xinjiang Municipality, China.</title>
        <authorList>
            <person name="Wang H."/>
        </authorList>
    </citation>
    <scope>NUCLEOTIDE SEQUENCE [LARGE SCALE GENOMIC DNA]</scope>
    <source>
        <strain evidence="8">B2</strain>
    </source>
</reference>
<dbReference type="AlphaFoldDB" id="A0A2D2DW32"/>
<feature type="domain" description="Core-binding (CB)" evidence="7">
    <location>
        <begin position="102"/>
        <end position="183"/>
    </location>
</feature>
<dbReference type="InterPro" id="IPR044068">
    <property type="entry name" value="CB"/>
</dbReference>
<dbReference type="InterPro" id="IPR053876">
    <property type="entry name" value="Phage_int_M"/>
</dbReference>
<keyword evidence="9" id="KW-1185">Reference proteome</keyword>
<evidence type="ECO:0000313" key="8">
    <source>
        <dbReference type="EMBL" id="ATQ79193.1"/>
    </source>
</evidence>
<dbReference type="Pfam" id="PF22022">
    <property type="entry name" value="Phage_int_M"/>
    <property type="match status" value="1"/>
</dbReference>
<evidence type="ECO:0000259" key="6">
    <source>
        <dbReference type="PROSITE" id="PS51898"/>
    </source>
</evidence>
<dbReference type="InterPro" id="IPR010998">
    <property type="entry name" value="Integrase_recombinase_N"/>
</dbReference>
<keyword evidence="2" id="KW-0229">DNA integration</keyword>
<dbReference type="CDD" id="cd00801">
    <property type="entry name" value="INT_P4_C"/>
    <property type="match status" value="1"/>
</dbReference>
<dbReference type="Pfam" id="PF13356">
    <property type="entry name" value="Arm-DNA-bind_3"/>
    <property type="match status" value="1"/>
</dbReference>
<dbReference type="InterPro" id="IPR013762">
    <property type="entry name" value="Integrase-like_cat_sf"/>
</dbReference>
<keyword evidence="4" id="KW-0233">DNA recombination</keyword>
<dbReference type="InterPro" id="IPR002104">
    <property type="entry name" value="Integrase_catalytic"/>
</dbReference>
<dbReference type="PANTHER" id="PTHR30629">
    <property type="entry name" value="PROPHAGE INTEGRASE"/>
    <property type="match status" value="1"/>
</dbReference>
<proteinExistence type="inferred from homology"/>
<evidence type="ECO:0000259" key="7">
    <source>
        <dbReference type="PROSITE" id="PS51900"/>
    </source>
</evidence>
<dbReference type="Gene3D" id="3.30.160.390">
    <property type="entry name" value="Integrase, DNA-binding domain"/>
    <property type="match status" value="1"/>
</dbReference>
<dbReference type="InterPro" id="IPR011010">
    <property type="entry name" value="DNA_brk_join_enz"/>
</dbReference>
<dbReference type="GO" id="GO:0003677">
    <property type="term" value="F:DNA binding"/>
    <property type="evidence" value="ECO:0007669"/>
    <property type="project" value="UniProtKB-UniRule"/>
</dbReference>
<dbReference type="PROSITE" id="PS51900">
    <property type="entry name" value="CB"/>
    <property type="match status" value="1"/>
</dbReference>